<dbReference type="PROSITE" id="PS51257">
    <property type="entry name" value="PROKAR_LIPOPROTEIN"/>
    <property type="match status" value="1"/>
</dbReference>
<evidence type="ECO:0000256" key="3">
    <source>
        <dbReference type="SAM" id="SignalP"/>
    </source>
</evidence>
<organism evidence="6 7">
    <name type="scientific">Porphyromonas somerae</name>
    <dbReference type="NCBI Taxonomy" id="322095"/>
    <lineage>
        <taxon>Bacteria</taxon>
        <taxon>Pseudomonadati</taxon>
        <taxon>Bacteroidota</taxon>
        <taxon>Bacteroidia</taxon>
        <taxon>Bacteroidales</taxon>
        <taxon>Porphyromonadaceae</taxon>
        <taxon>Porphyromonas</taxon>
    </lineage>
</organism>
<dbReference type="Gene3D" id="3.30.1450.10">
    <property type="match status" value="1"/>
</dbReference>
<evidence type="ECO:0000259" key="4">
    <source>
        <dbReference type="Pfam" id="PF04355"/>
    </source>
</evidence>
<evidence type="ECO:0000256" key="2">
    <source>
        <dbReference type="ARBA" id="ARBA00023136"/>
    </source>
</evidence>
<keyword evidence="2" id="KW-0472">Membrane</keyword>
<comment type="caution">
    <text evidence="6">The sequence shown here is derived from an EMBL/GenBank/DDBJ whole genome shotgun (WGS) entry which is preliminary data.</text>
</comment>
<evidence type="ECO:0008006" key="8">
    <source>
        <dbReference type="Google" id="ProtNLM"/>
    </source>
</evidence>
<keyword evidence="7" id="KW-1185">Reference proteome</keyword>
<sequence>MKKIIALLSAASLLTLSSCDLAMLGEGTMGRRDTQRIERGMSQEQVYSLMGRPTYRRFGDNGIEEWEYHKSGLFEKRVTVISFSSGRVVRMNTYNGDYNDSDRGRYPSQRGNYPYGNGDYGGYGGNGGYGGYGDYDDYGDYRSDRQNDQWFSQVYREVQHKTFTDDKIRYIRDVARRNRFTTQQTIKLLRLFSFDEEKLKVLACVASGLRDPRNSYRIVDQFSFSSSQQEARRLLGII</sequence>
<dbReference type="PATRIC" id="fig|322095.3.peg.1766"/>
<dbReference type="AlphaFoldDB" id="A0A134B2Z1"/>
<gene>
    <name evidence="6" type="ORF">HMPREF3185_01791</name>
</gene>
<dbReference type="InterPro" id="IPR028011">
    <property type="entry name" value="DUF4476"/>
</dbReference>
<dbReference type="Pfam" id="PF04355">
    <property type="entry name" value="BamE"/>
    <property type="match status" value="1"/>
</dbReference>
<dbReference type="Proteomes" id="UP000070224">
    <property type="component" value="Unassembled WGS sequence"/>
</dbReference>
<evidence type="ECO:0000256" key="1">
    <source>
        <dbReference type="ARBA" id="ARBA00022729"/>
    </source>
</evidence>
<proteinExistence type="predicted"/>
<dbReference type="InterPro" id="IPR037873">
    <property type="entry name" value="BamE-like"/>
</dbReference>
<dbReference type="OrthoDB" id="1014870at2"/>
<accession>A0A134B2Z1</accession>
<evidence type="ECO:0000313" key="6">
    <source>
        <dbReference type="EMBL" id="KXB74306.1"/>
    </source>
</evidence>
<feature type="chain" id="PRO_5007462173" description="DUF4476 domain-containing protein" evidence="3">
    <location>
        <begin position="23"/>
        <end position="238"/>
    </location>
</feature>
<dbReference type="STRING" id="322095.HMPREF3185_01791"/>
<keyword evidence="1 3" id="KW-0732">Signal</keyword>
<evidence type="ECO:0000313" key="7">
    <source>
        <dbReference type="Proteomes" id="UP000070224"/>
    </source>
</evidence>
<dbReference type="GO" id="GO:0019867">
    <property type="term" value="C:outer membrane"/>
    <property type="evidence" value="ECO:0007669"/>
    <property type="project" value="InterPro"/>
</dbReference>
<feature type="domain" description="DUF4476" evidence="5">
    <location>
        <begin position="147"/>
        <end position="235"/>
    </location>
</feature>
<evidence type="ECO:0000259" key="5">
    <source>
        <dbReference type="Pfam" id="PF14771"/>
    </source>
</evidence>
<dbReference type="EMBL" id="LSDK01000125">
    <property type="protein sequence ID" value="KXB74306.1"/>
    <property type="molecule type" value="Genomic_DNA"/>
</dbReference>
<reference evidence="7" key="1">
    <citation type="submission" date="2016-01" db="EMBL/GenBank/DDBJ databases">
        <authorList>
            <person name="Mitreva M."/>
            <person name="Pepin K.H."/>
            <person name="Mihindukulasuriya K.A."/>
            <person name="Fulton R."/>
            <person name="Fronick C."/>
            <person name="O'Laughlin M."/>
            <person name="Miner T."/>
            <person name="Herter B."/>
            <person name="Rosa B.A."/>
            <person name="Cordes M."/>
            <person name="Tomlinson C."/>
            <person name="Wollam A."/>
            <person name="Palsikar V.B."/>
            <person name="Mardis E.R."/>
            <person name="Wilson R.K."/>
        </authorList>
    </citation>
    <scope>NUCLEOTIDE SEQUENCE [LARGE SCALE GENOMIC DNA]</scope>
    <source>
        <strain evidence="7">KA00683</strain>
    </source>
</reference>
<feature type="domain" description="Outer membrane protein assembly factor BamE" evidence="4">
    <location>
        <begin position="33"/>
        <end position="90"/>
    </location>
</feature>
<dbReference type="RefSeq" id="WP_060935880.1">
    <property type="nucleotide sequence ID" value="NZ_KQ960462.1"/>
</dbReference>
<protein>
    <recommendedName>
        <fullName evidence="8">DUF4476 domain-containing protein</fullName>
    </recommendedName>
</protein>
<dbReference type="InterPro" id="IPR007450">
    <property type="entry name" value="BamE_dom"/>
</dbReference>
<feature type="signal peptide" evidence="3">
    <location>
        <begin position="1"/>
        <end position="22"/>
    </location>
</feature>
<dbReference type="Pfam" id="PF14771">
    <property type="entry name" value="DUF4476"/>
    <property type="match status" value="1"/>
</dbReference>
<name>A0A134B2Z1_9PORP</name>